<organism evidence="1">
    <name type="scientific">uncultured Solirubrobacteraceae bacterium</name>
    <dbReference type="NCBI Taxonomy" id="1162706"/>
    <lineage>
        <taxon>Bacteria</taxon>
        <taxon>Bacillati</taxon>
        <taxon>Actinomycetota</taxon>
        <taxon>Thermoleophilia</taxon>
        <taxon>Solirubrobacterales</taxon>
        <taxon>Solirubrobacteraceae</taxon>
        <taxon>environmental samples</taxon>
    </lineage>
</organism>
<protein>
    <submittedName>
        <fullName evidence="1">Uncharacterized protein</fullName>
    </submittedName>
</protein>
<dbReference type="AlphaFoldDB" id="A0A6J4SYG3"/>
<dbReference type="EMBL" id="CADCVR010000079">
    <property type="protein sequence ID" value="CAA9508376.1"/>
    <property type="molecule type" value="Genomic_DNA"/>
</dbReference>
<reference evidence="1" key="1">
    <citation type="submission" date="2020-02" db="EMBL/GenBank/DDBJ databases">
        <authorList>
            <person name="Meier V. D."/>
        </authorList>
    </citation>
    <scope>NUCLEOTIDE SEQUENCE</scope>
    <source>
        <strain evidence="1">AVDCRST_MAG53</strain>
    </source>
</reference>
<dbReference type="InterPro" id="IPR012296">
    <property type="entry name" value="Nuclease_put_TT1808"/>
</dbReference>
<accession>A0A6J4SYG3</accession>
<proteinExistence type="predicted"/>
<gene>
    <name evidence="1" type="ORF">AVDCRST_MAG53-2772</name>
</gene>
<sequence>MASPAVASPAVPIRRLSFEDVLAMFRAEILDEHERVELIEGVLYAMNPIGVGHEDATRWLVRYFAREAGLEVKVEHTFLTGVLQPLLDAPPLALGALFGRS</sequence>
<dbReference type="Gene3D" id="3.90.1570.10">
    <property type="entry name" value="tt1808, chain A"/>
    <property type="match status" value="1"/>
</dbReference>
<name>A0A6J4SYG3_9ACTN</name>
<evidence type="ECO:0000313" key="1">
    <source>
        <dbReference type="EMBL" id="CAA9508376.1"/>
    </source>
</evidence>